<evidence type="ECO:0000313" key="2">
    <source>
        <dbReference type="Proteomes" id="UP000799755"/>
    </source>
</evidence>
<sequence>MSSITRLSTKGPARYPSLAKDLFCPPPIQNLTVMQATRPFARRTPGADESCTPFLSQNPFTTTQGHKCVATLTPVQKPTLAPSPWLVRTNRSWYTTTFPDKRDYLSQVYHDVQQQTCSMQKFFEESQETMDCCMHDLKRPCNDCFFVAEKWT</sequence>
<evidence type="ECO:0000313" key="1">
    <source>
        <dbReference type="EMBL" id="KAF2463468.1"/>
    </source>
</evidence>
<reference evidence="1" key="1">
    <citation type="journal article" date="2020" name="Stud. Mycol.">
        <title>101 Dothideomycetes genomes: a test case for predicting lifestyles and emergence of pathogens.</title>
        <authorList>
            <person name="Haridas S."/>
            <person name="Albert R."/>
            <person name="Binder M."/>
            <person name="Bloem J."/>
            <person name="Labutti K."/>
            <person name="Salamov A."/>
            <person name="Andreopoulos B."/>
            <person name="Baker S."/>
            <person name="Barry K."/>
            <person name="Bills G."/>
            <person name="Bluhm B."/>
            <person name="Cannon C."/>
            <person name="Castanera R."/>
            <person name="Culley D."/>
            <person name="Daum C."/>
            <person name="Ezra D."/>
            <person name="Gonzalez J."/>
            <person name="Henrissat B."/>
            <person name="Kuo A."/>
            <person name="Liang C."/>
            <person name="Lipzen A."/>
            <person name="Lutzoni F."/>
            <person name="Magnuson J."/>
            <person name="Mondo S."/>
            <person name="Nolan M."/>
            <person name="Ohm R."/>
            <person name="Pangilinan J."/>
            <person name="Park H.-J."/>
            <person name="Ramirez L."/>
            <person name="Alfaro M."/>
            <person name="Sun H."/>
            <person name="Tritt A."/>
            <person name="Yoshinaga Y."/>
            <person name="Zwiers L.-H."/>
            <person name="Turgeon B."/>
            <person name="Goodwin S."/>
            <person name="Spatafora J."/>
            <person name="Crous P."/>
            <person name="Grigoriev I."/>
        </authorList>
    </citation>
    <scope>NUCLEOTIDE SEQUENCE</scope>
    <source>
        <strain evidence="1">ATCC 200398</strain>
    </source>
</reference>
<dbReference type="Proteomes" id="UP000799755">
    <property type="component" value="Unassembled WGS sequence"/>
</dbReference>
<protein>
    <submittedName>
        <fullName evidence="1">Uncharacterized protein</fullName>
    </submittedName>
</protein>
<accession>A0ACB6Q926</accession>
<proteinExistence type="predicted"/>
<keyword evidence="2" id="KW-1185">Reference proteome</keyword>
<organism evidence="1 2">
    <name type="scientific">Lindgomyces ingoldianus</name>
    <dbReference type="NCBI Taxonomy" id="673940"/>
    <lineage>
        <taxon>Eukaryota</taxon>
        <taxon>Fungi</taxon>
        <taxon>Dikarya</taxon>
        <taxon>Ascomycota</taxon>
        <taxon>Pezizomycotina</taxon>
        <taxon>Dothideomycetes</taxon>
        <taxon>Pleosporomycetidae</taxon>
        <taxon>Pleosporales</taxon>
        <taxon>Lindgomycetaceae</taxon>
        <taxon>Lindgomyces</taxon>
    </lineage>
</organism>
<gene>
    <name evidence="1" type="ORF">BDR25DRAFT_108752</name>
</gene>
<comment type="caution">
    <text evidence="1">The sequence shown here is derived from an EMBL/GenBank/DDBJ whole genome shotgun (WGS) entry which is preliminary data.</text>
</comment>
<name>A0ACB6Q926_9PLEO</name>
<dbReference type="EMBL" id="MU003550">
    <property type="protein sequence ID" value="KAF2463468.1"/>
    <property type="molecule type" value="Genomic_DNA"/>
</dbReference>